<dbReference type="PANTHER" id="PTHR48125:SF12">
    <property type="entry name" value="AT HOOK TRANSCRIPTION FACTOR FAMILY-RELATED"/>
    <property type="match status" value="1"/>
</dbReference>
<evidence type="ECO:0000313" key="3">
    <source>
        <dbReference type="Proteomes" id="UP000829364"/>
    </source>
</evidence>
<feature type="compositionally biased region" description="Low complexity" evidence="1">
    <location>
        <begin position="1227"/>
        <end position="1242"/>
    </location>
</feature>
<evidence type="ECO:0000313" key="2">
    <source>
        <dbReference type="EMBL" id="UNI23620.1"/>
    </source>
</evidence>
<feature type="compositionally biased region" description="Acidic residues" evidence="1">
    <location>
        <begin position="477"/>
        <end position="497"/>
    </location>
</feature>
<feature type="compositionally biased region" description="Low complexity" evidence="1">
    <location>
        <begin position="546"/>
        <end position="557"/>
    </location>
</feature>
<feature type="compositionally biased region" description="Pro residues" evidence="1">
    <location>
        <begin position="738"/>
        <end position="764"/>
    </location>
</feature>
<feature type="compositionally biased region" description="Acidic residues" evidence="1">
    <location>
        <begin position="601"/>
        <end position="620"/>
    </location>
</feature>
<feature type="region of interest" description="Disordered" evidence="1">
    <location>
        <begin position="287"/>
        <end position="340"/>
    </location>
</feature>
<feature type="region of interest" description="Disordered" evidence="1">
    <location>
        <begin position="49"/>
        <end position="79"/>
    </location>
</feature>
<evidence type="ECO:0000256" key="1">
    <source>
        <dbReference type="SAM" id="MobiDB-lite"/>
    </source>
</evidence>
<feature type="compositionally biased region" description="Low complexity" evidence="1">
    <location>
        <begin position="859"/>
        <end position="875"/>
    </location>
</feature>
<feature type="compositionally biased region" description="Pro residues" evidence="1">
    <location>
        <begin position="896"/>
        <end position="914"/>
    </location>
</feature>
<feature type="region of interest" description="Disordered" evidence="1">
    <location>
        <begin position="1054"/>
        <end position="1073"/>
    </location>
</feature>
<organism evidence="2 3">
    <name type="scientific">Purpureocillium takamizusanense</name>
    <dbReference type="NCBI Taxonomy" id="2060973"/>
    <lineage>
        <taxon>Eukaryota</taxon>
        <taxon>Fungi</taxon>
        <taxon>Dikarya</taxon>
        <taxon>Ascomycota</taxon>
        <taxon>Pezizomycotina</taxon>
        <taxon>Sordariomycetes</taxon>
        <taxon>Hypocreomycetidae</taxon>
        <taxon>Hypocreales</taxon>
        <taxon>Ophiocordycipitaceae</taxon>
        <taxon>Purpureocillium</taxon>
    </lineage>
</organism>
<feature type="compositionally biased region" description="Low complexity" evidence="1">
    <location>
        <begin position="765"/>
        <end position="780"/>
    </location>
</feature>
<feature type="compositionally biased region" description="Acidic residues" evidence="1">
    <location>
        <begin position="511"/>
        <end position="531"/>
    </location>
</feature>
<dbReference type="PANTHER" id="PTHR48125">
    <property type="entry name" value="LP07818P1"/>
    <property type="match status" value="1"/>
</dbReference>
<dbReference type="GeneID" id="72071374"/>
<feature type="region of interest" description="Disordered" evidence="1">
    <location>
        <begin position="1208"/>
        <end position="1242"/>
    </location>
</feature>
<reference evidence="2" key="1">
    <citation type="submission" date="2021-11" db="EMBL/GenBank/DDBJ databases">
        <title>Purpureocillium_takamizusanense_genome.</title>
        <authorList>
            <person name="Nguyen N.-H."/>
        </authorList>
    </citation>
    <scope>NUCLEOTIDE SEQUENCE</scope>
    <source>
        <strain evidence="2">PT3</strain>
    </source>
</reference>
<keyword evidence="3" id="KW-1185">Reference proteome</keyword>
<feature type="compositionally biased region" description="Acidic residues" evidence="1">
    <location>
        <begin position="442"/>
        <end position="458"/>
    </location>
</feature>
<dbReference type="RefSeq" id="XP_047847101.1">
    <property type="nucleotide sequence ID" value="XM_047991091.1"/>
</dbReference>
<sequence>MCGCLQGRRSPRVPLRPILDPIKCFQHRRRRRGHGSEDSRGQQHLALYSVQTRSEPQRGEEPATTREPEHTAVSYPWPNITTQPRRVGSHVMAPPELNKALAVKVKLVLSEIAELFEANEADLPFEIRRDRFLDINAFFRALNLYISGGVLDDFLSKHVDCKERVGYIFGSRYQHLDSSKPGGGGGGSSGEGPAKLLQPPGRGRDENPTSSAPWAPDLDRAGATGLSEEPQRDRTRAAVETFGSFEPVAADSGILQARDDDVAGPLTSEQLNAIEDLLIREDMEQGYAQRESAANTGRSWTELDLELEPEAGAAAEDEDEPMPDYIPEEPILTPQEPEASIEEGLEPVLEEDEVALDEFEAALRELEAVPEEDDEASSEEPDDLSEEGDDVFPKEPDAVAEALEGVSEEYDDATPKEPDAMTEELATVPEEAHGAILGEPEAIPEEVEGSAEDLEVGSEEPTVASEEAEVVSQDAEAGPEEPEVVTDEPEADSEPEVVSDGAESISREAEATPEEPDVGSEEAELVSEDAEVVSQGDEATPEEPGVDPGEPEVVYEGAEAVSEDERTVPEEPMDGVDPPPPPGPEMPMSEPEVVSEGDGVALEEDTTAPEGPDDDMDDFDAPPSPEPEMHMPEPTSGPEHASPPPRPSPVLRRTPRALPFTERPQAPGPVPRPHPSPIFRAPMASSFTERPQFTGPPLRPRSRPSPVLRQAPTSSPFTETPQVPEPGPAPASLLYQPANPPPASPLPQPTTPPPATPPSPPPAPARTQSMLLTPPSSMSPVGPQPPTSPQQTAALPPTPESQAQLDGSIAAPESSPPPPPPPAYEPPAPEPEQRDMRPVSEPESPRASRVPEPEPAPSPLALETELAPASTAAEPRSPRPRRPQAALNPESASAPAPAPAPAPTPVPIPVPASPEPARDKALQGEAAPELQLERAKAFLSEHVTLRSAEWRTRFAQVIDMTSRLQRIQDGDEPWGLALEQVLIMVRTHHAFMQYHDNRENLVGDSPEALPLPPPPPPPPQQDAKKPIILPEPKLSLHDTGDAANKAGRWTYRDVKDDSDASSPSEAVEELYRKRHQRDARSFWSNSHTHHKPKSGFKWNGSSSSKSKRLNVVECESKHFEECMRKGPSHTATVLRKAQQGQHKVPRDAEELSDDQFEALARLKGYRRAALQQTLGLFDSHENRIVGASPWQTLLPDVRESRRDELAAGRRYATKPSRPETWQDEQPSAAGQGQSQDDGRGQAAEWTKADAMMAELGKLWDALIKHRTLYDALLRTARRAPRPLIMSVVKDVRAGVVGARTGDAKQSAEPGPPRLRPLEARWLELLCQPSATDTPALKKRLSEREQLFSVSVQAMLDDPSASSLFNDMGPKMPGPFLQALNRAPQLQQRQFTVEELAQFVPRLDKMNILRTYVKDKTTPMLGRPEHTVHPEQRIRWSESGDVGKKDEQGDNAAEVQAFIKRWDRTKIFDADADEAAGSYSMELPNRNSLRSLASCVKKPHDVKADQARTEKLLSHLAHRLGSSLRALQDQHATKRHALHELLGITPGARAIHPEEHSVSYAQRAMRRRKFLPGPAEFWLGDSPLQRRRIEQQLQARLDPDVARRGKKRSWGSRLFSIFGRGKRNDGEDDGDENEEAKARFPPSPNPSDEDESPPKRRRIDSADVGTRAGKDAEQPASSSQASRAEDKGKGKAVASAGDLERDGELSRTAAPSRAQQDGPAKKRKEPSPLKPQPPKRGWFGSRGKAVPSESLKLHVMSPDDGEGFW</sequence>
<gene>
    <name evidence="2" type="ORF">JDV02_009429</name>
</gene>
<feature type="region of interest" description="Disordered" evidence="1">
    <location>
        <begin position="1078"/>
        <end position="1104"/>
    </location>
</feature>
<name>A0A9Q8QPQ3_9HYPO</name>
<feature type="compositionally biased region" description="Low complexity" evidence="1">
    <location>
        <begin position="586"/>
        <end position="596"/>
    </location>
</feature>
<feature type="region of interest" description="Disordered" evidence="1">
    <location>
        <begin position="178"/>
        <end position="236"/>
    </location>
</feature>
<dbReference type="KEGG" id="ptkz:JDV02_009429"/>
<dbReference type="Proteomes" id="UP000829364">
    <property type="component" value="Chromosome 9"/>
</dbReference>
<dbReference type="EMBL" id="CP086362">
    <property type="protein sequence ID" value="UNI23620.1"/>
    <property type="molecule type" value="Genomic_DNA"/>
</dbReference>
<feature type="compositionally biased region" description="Polar residues" evidence="1">
    <location>
        <begin position="711"/>
        <end position="721"/>
    </location>
</feature>
<feature type="compositionally biased region" description="Acidic residues" evidence="1">
    <location>
        <begin position="303"/>
        <end position="322"/>
    </location>
</feature>
<feature type="region of interest" description="Disordered" evidence="1">
    <location>
        <begin position="1000"/>
        <end position="1025"/>
    </location>
</feature>
<feature type="compositionally biased region" description="Pro residues" evidence="1">
    <location>
        <begin position="1009"/>
        <end position="1020"/>
    </location>
</feature>
<dbReference type="OrthoDB" id="4928031at2759"/>
<feature type="compositionally biased region" description="Basic and acidic residues" evidence="1">
    <location>
        <begin position="55"/>
        <end position="70"/>
    </location>
</feature>
<feature type="compositionally biased region" description="Gly residues" evidence="1">
    <location>
        <begin position="181"/>
        <end position="190"/>
    </location>
</feature>
<feature type="compositionally biased region" description="Pro residues" evidence="1">
    <location>
        <begin position="666"/>
        <end position="676"/>
    </location>
</feature>
<proteinExistence type="predicted"/>
<feature type="region of interest" description="Disordered" evidence="1">
    <location>
        <begin position="1617"/>
        <end position="1764"/>
    </location>
</feature>
<protein>
    <submittedName>
        <fullName evidence="2">Uncharacterized protein</fullName>
    </submittedName>
</protein>
<feature type="region of interest" description="Disordered" evidence="1">
    <location>
        <begin position="431"/>
        <end position="928"/>
    </location>
</feature>
<feature type="region of interest" description="Disordered" evidence="1">
    <location>
        <begin position="363"/>
        <end position="399"/>
    </location>
</feature>
<feature type="compositionally biased region" description="Basic and acidic residues" evidence="1">
    <location>
        <begin position="831"/>
        <end position="852"/>
    </location>
</feature>
<feature type="compositionally biased region" description="Acidic residues" evidence="1">
    <location>
        <begin position="368"/>
        <end position="390"/>
    </location>
</feature>
<accession>A0A9Q8QPQ3</accession>
<feature type="compositionally biased region" description="Low complexity" evidence="1">
    <location>
        <begin position="883"/>
        <end position="895"/>
    </location>
</feature>
<feature type="compositionally biased region" description="Pro residues" evidence="1">
    <location>
        <begin position="814"/>
        <end position="830"/>
    </location>
</feature>